<reference evidence="3" key="1">
    <citation type="journal article" date="2013" name="Nat. Genet.">
        <title>The Capsella rubella genome and the genomic consequences of rapid mating system evolution.</title>
        <authorList>
            <person name="Slotte T."/>
            <person name="Hazzouri K.M."/>
            <person name="Agren J.A."/>
            <person name="Koenig D."/>
            <person name="Maumus F."/>
            <person name="Guo Y.L."/>
            <person name="Steige K."/>
            <person name="Platts A.E."/>
            <person name="Escobar J.S."/>
            <person name="Newman L.K."/>
            <person name="Wang W."/>
            <person name="Mandakova T."/>
            <person name="Vello E."/>
            <person name="Smith L.M."/>
            <person name="Henz S.R."/>
            <person name="Steffen J."/>
            <person name="Takuno S."/>
            <person name="Brandvain Y."/>
            <person name="Coop G."/>
            <person name="Andolfatto P."/>
            <person name="Hu T.T."/>
            <person name="Blanchette M."/>
            <person name="Clark R.M."/>
            <person name="Quesneville H."/>
            <person name="Nordborg M."/>
            <person name="Gaut B.S."/>
            <person name="Lysak M.A."/>
            <person name="Jenkins J."/>
            <person name="Grimwood J."/>
            <person name="Chapman J."/>
            <person name="Prochnik S."/>
            <person name="Shu S."/>
            <person name="Rokhsar D."/>
            <person name="Schmutz J."/>
            <person name="Weigel D."/>
            <person name="Wright S.I."/>
        </authorList>
    </citation>
    <scope>NUCLEOTIDE SEQUENCE [LARGE SCALE GENOMIC DNA]</scope>
    <source>
        <strain evidence="3">cv. Monte Gargano</strain>
    </source>
</reference>
<feature type="chain" id="PRO_5004352298" description="Bifunctional inhibitor/plant lipid transfer protein/seed storage helical domain-containing protein" evidence="1">
    <location>
        <begin position="27"/>
        <end position="101"/>
    </location>
</feature>
<gene>
    <name evidence="2" type="ORF">CARUB_v10018974mg</name>
</gene>
<evidence type="ECO:0000256" key="1">
    <source>
        <dbReference type="SAM" id="SignalP"/>
    </source>
</evidence>
<sequence>MKTLPLPVMSIAFLLLLTSFPDPTVAYCKEALHLCIGTIKGSDRATYVKCCERLITPGTQCVCKYVNDPALMKVAYRLMAACGKPMPINKDLKKHYKCGSL</sequence>
<evidence type="ECO:0000313" key="2">
    <source>
        <dbReference type="EMBL" id="EOA25628.1"/>
    </source>
</evidence>
<dbReference type="AlphaFoldDB" id="R0HNW4"/>
<protein>
    <recommendedName>
        <fullName evidence="4">Bifunctional inhibitor/plant lipid transfer protein/seed storage helical domain-containing protein</fullName>
    </recommendedName>
</protein>
<proteinExistence type="predicted"/>
<keyword evidence="3" id="KW-1185">Reference proteome</keyword>
<dbReference type="Proteomes" id="UP000029121">
    <property type="component" value="Unassembled WGS sequence"/>
</dbReference>
<dbReference type="InterPro" id="IPR036312">
    <property type="entry name" value="Bifun_inhib/LTP/seed_sf"/>
</dbReference>
<evidence type="ECO:0008006" key="4">
    <source>
        <dbReference type="Google" id="ProtNLM"/>
    </source>
</evidence>
<dbReference type="Gene3D" id="1.10.110.10">
    <property type="entry name" value="Plant lipid-transfer and hydrophobic proteins"/>
    <property type="match status" value="1"/>
</dbReference>
<dbReference type="SUPFAM" id="SSF47699">
    <property type="entry name" value="Bifunctional inhibitor/lipid-transfer protein/seed storage 2S albumin"/>
    <property type="match status" value="1"/>
</dbReference>
<keyword evidence="1" id="KW-0732">Signal</keyword>
<accession>R0HNW4</accession>
<dbReference type="OrthoDB" id="1062836at2759"/>
<evidence type="ECO:0000313" key="3">
    <source>
        <dbReference type="Proteomes" id="UP000029121"/>
    </source>
</evidence>
<name>R0HNW4_9BRAS</name>
<dbReference type="KEGG" id="crb:17886796"/>
<feature type="signal peptide" evidence="1">
    <location>
        <begin position="1"/>
        <end position="26"/>
    </location>
</feature>
<organism evidence="2 3">
    <name type="scientific">Capsella rubella</name>
    <dbReference type="NCBI Taxonomy" id="81985"/>
    <lineage>
        <taxon>Eukaryota</taxon>
        <taxon>Viridiplantae</taxon>
        <taxon>Streptophyta</taxon>
        <taxon>Embryophyta</taxon>
        <taxon>Tracheophyta</taxon>
        <taxon>Spermatophyta</taxon>
        <taxon>Magnoliopsida</taxon>
        <taxon>eudicotyledons</taxon>
        <taxon>Gunneridae</taxon>
        <taxon>Pentapetalae</taxon>
        <taxon>rosids</taxon>
        <taxon>malvids</taxon>
        <taxon>Brassicales</taxon>
        <taxon>Brassicaceae</taxon>
        <taxon>Camelineae</taxon>
        <taxon>Capsella</taxon>
    </lineage>
</organism>
<dbReference type="EMBL" id="KB870809">
    <property type="protein sequence ID" value="EOA25628.1"/>
    <property type="molecule type" value="Genomic_DNA"/>
</dbReference>